<dbReference type="FunFam" id="3.40.50.1910:FF:000005">
    <property type="entry name" value="vacuolar protein sorting-associated protein 33A isoform X1"/>
    <property type="match status" value="1"/>
</dbReference>
<accession>A0AAV6Y9Y9</accession>
<dbReference type="Proteomes" id="UP000826271">
    <property type="component" value="Unassembled WGS sequence"/>
</dbReference>
<dbReference type="Pfam" id="PF00995">
    <property type="entry name" value="Sec1"/>
    <property type="match status" value="2"/>
</dbReference>
<dbReference type="InterPro" id="IPR036045">
    <property type="entry name" value="Sec1-like_sf"/>
</dbReference>
<comment type="similarity">
    <text evidence="1">Belongs to the STXBP/unc-18/SEC1 family.</text>
</comment>
<evidence type="ECO:0000313" key="2">
    <source>
        <dbReference type="EMBL" id="KAG8390590.1"/>
    </source>
</evidence>
<dbReference type="InterPro" id="IPR027482">
    <property type="entry name" value="Sec1-like_dom2"/>
</dbReference>
<dbReference type="SUPFAM" id="SSF56815">
    <property type="entry name" value="Sec1/munc18-like (SM) proteins"/>
    <property type="match status" value="1"/>
</dbReference>
<organism evidence="2 3">
    <name type="scientific">Buddleja alternifolia</name>
    <dbReference type="NCBI Taxonomy" id="168488"/>
    <lineage>
        <taxon>Eukaryota</taxon>
        <taxon>Viridiplantae</taxon>
        <taxon>Streptophyta</taxon>
        <taxon>Embryophyta</taxon>
        <taxon>Tracheophyta</taxon>
        <taxon>Spermatophyta</taxon>
        <taxon>Magnoliopsida</taxon>
        <taxon>eudicotyledons</taxon>
        <taxon>Gunneridae</taxon>
        <taxon>Pentapetalae</taxon>
        <taxon>asterids</taxon>
        <taxon>lamiids</taxon>
        <taxon>Lamiales</taxon>
        <taxon>Scrophulariaceae</taxon>
        <taxon>Buddlejeae</taxon>
        <taxon>Buddleja</taxon>
    </lineage>
</organism>
<evidence type="ECO:0000313" key="3">
    <source>
        <dbReference type="Proteomes" id="UP000826271"/>
    </source>
</evidence>
<dbReference type="InterPro" id="IPR043154">
    <property type="entry name" value="Sec-1-like_dom1"/>
</dbReference>
<dbReference type="Gene3D" id="3.40.50.2060">
    <property type="match status" value="1"/>
</dbReference>
<dbReference type="PIRSF" id="PIRSF005715">
    <property type="entry name" value="VPS45_Sec1"/>
    <property type="match status" value="1"/>
</dbReference>
<evidence type="ECO:0000256" key="1">
    <source>
        <dbReference type="ARBA" id="ARBA00009884"/>
    </source>
</evidence>
<dbReference type="Gene3D" id="3.40.50.1910">
    <property type="match status" value="2"/>
</dbReference>
<protein>
    <submittedName>
        <fullName evidence="2">Uncharacterized protein</fullName>
    </submittedName>
</protein>
<comment type="caution">
    <text evidence="2">The sequence shown here is derived from an EMBL/GenBank/DDBJ whole genome shotgun (WGS) entry which is preliminary data.</text>
</comment>
<dbReference type="EMBL" id="WHWC01000001">
    <property type="protein sequence ID" value="KAG8390590.1"/>
    <property type="molecule type" value="Genomic_DNA"/>
</dbReference>
<proteinExistence type="inferred from homology"/>
<keyword evidence="3" id="KW-1185">Reference proteome</keyword>
<dbReference type="InterPro" id="IPR001619">
    <property type="entry name" value="Sec1-like"/>
</dbReference>
<sequence length="555" mass="62380">MSQIPNLENAPINLTSIRVRAQAELETILRNIRGDKCLVIDPKLSGSLSLIVQSSELKKHGAELRYLTAEPIQTERTKVVYLVPAQVDLMKFICLHIHNDTSKGLHREYYLYFVPRRVVACEKILEEEKVHELLNIGEFSLYMIPLDEDVLSFELDLAQKEYVVDGDATSLWHIAKSIHNLEFSHGVIPNVRAKGKASTRVANILNRMQAEEPVNIADMGIPEINTLILLDREVDMVTPMCSQLTYEGLLDEFFGINNGAVELDASIMGGQQEGKKMKVPLNSSDKLFKEIRDMNFAVVVQVLRQKATSMKQDYTEISTTSQTVSELKDFVKKLNTLPEMTRHINLAQHLSTFTSKPSFLGRLDMEQTLVEAQSYDMRELLHSYGFEHIATLNNLEKAGLFRKQDSRSNWETIKQALQLVVEDTDPSNPKDISYVFSGYAPLSVRLVQQAIRSGWRPIEEILRLLPGPHSELKRGGFASVPSYGSLTGSLNSSEKFADGRRSLVLVVFIGGVTFAEISALRFLSSQEGMAYDLIVGTTKIVNGQTLIETYLDKLV</sequence>
<reference evidence="2" key="1">
    <citation type="submission" date="2019-10" db="EMBL/GenBank/DDBJ databases">
        <authorList>
            <person name="Zhang R."/>
            <person name="Pan Y."/>
            <person name="Wang J."/>
            <person name="Ma R."/>
            <person name="Yu S."/>
        </authorList>
    </citation>
    <scope>NUCLEOTIDE SEQUENCE</scope>
    <source>
        <strain evidence="2">LA-IB0</strain>
        <tissue evidence="2">Leaf</tissue>
    </source>
</reference>
<name>A0AAV6Y9Y9_9LAMI</name>
<dbReference type="Gene3D" id="3.90.830.10">
    <property type="entry name" value="Syntaxin Binding Protein 1, Chain A, domain 2"/>
    <property type="match status" value="1"/>
</dbReference>
<dbReference type="GO" id="GO:0016192">
    <property type="term" value="P:vesicle-mediated transport"/>
    <property type="evidence" value="ECO:0007669"/>
    <property type="project" value="InterPro"/>
</dbReference>
<dbReference type="InterPro" id="IPR043127">
    <property type="entry name" value="Sec-1-like_dom3a"/>
</dbReference>
<dbReference type="AlphaFoldDB" id="A0AAV6Y9Y9"/>
<dbReference type="PANTHER" id="PTHR11679">
    <property type="entry name" value="VESICLE PROTEIN SORTING-ASSOCIATED"/>
    <property type="match status" value="1"/>
</dbReference>
<gene>
    <name evidence="2" type="ORF">BUALT_Bualt01G0099400</name>
</gene>